<gene>
    <name evidence="2" type="ORF">J7337_011221</name>
</gene>
<feature type="chain" id="PRO_5040108598" evidence="1">
    <location>
        <begin position="22"/>
        <end position="175"/>
    </location>
</feature>
<name>A0A9P8DAG6_9HYPO</name>
<protein>
    <submittedName>
        <fullName evidence="2">Uncharacterized protein</fullName>
    </submittedName>
</protein>
<dbReference type="AlphaFoldDB" id="A0A9P8DAG6"/>
<feature type="signal peptide" evidence="1">
    <location>
        <begin position="1"/>
        <end position="21"/>
    </location>
</feature>
<dbReference type="RefSeq" id="XP_044677324.1">
    <property type="nucleotide sequence ID" value="XM_044828770.1"/>
</dbReference>
<sequence length="175" mass="18797">MRASTLSTALLALMPLGVLSAAVAKEASPREVIIEEVQEGGVLFRAYAPDNVTDAPEQAPKLEKRGCNTGANFPSNDAIKLKNNLQNSNPDQLSYLPARTILEWSLGDAKICVFNQYFFDNTHIKRWEAGWVTGYIKDSCCGGNSQCYGGTGTCHGDSGLSLAATLLHSARDCPS</sequence>
<reference evidence="2" key="1">
    <citation type="journal article" date="2021" name="Mol. Plant Microbe Interact.">
        <title>Telomere to telomere genome assembly of Fusarium musae F31, causal agent of crown rot disease of banana.</title>
        <authorList>
            <person name="Degradi L."/>
            <person name="Tava V."/>
            <person name="Kunova A."/>
            <person name="Cortesi P."/>
            <person name="Saracchi M."/>
            <person name="Pasquali M."/>
        </authorList>
    </citation>
    <scope>NUCLEOTIDE SEQUENCE</scope>
    <source>
        <strain evidence="2">F31</strain>
    </source>
</reference>
<keyword evidence="1" id="KW-0732">Signal</keyword>
<organism evidence="2 3">
    <name type="scientific">Fusarium musae</name>
    <dbReference type="NCBI Taxonomy" id="1042133"/>
    <lineage>
        <taxon>Eukaryota</taxon>
        <taxon>Fungi</taxon>
        <taxon>Dikarya</taxon>
        <taxon>Ascomycota</taxon>
        <taxon>Pezizomycotina</taxon>
        <taxon>Sordariomycetes</taxon>
        <taxon>Hypocreomycetidae</taxon>
        <taxon>Hypocreales</taxon>
        <taxon>Nectriaceae</taxon>
        <taxon>Fusarium</taxon>
    </lineage>
</organism>
<dbReference type="EMBL" id="JAHBCI010000008">
    <property type="protein sequence ID" value="KAG9498324.1"/>
    <property type="molecule type" value="Genomic_DNA"/>
</dbReference>
<dbReference type="KEGG" id="fmu:J7337_011221"/>
<comment type="caution">
    <text evidence="2">The sequence shown here is derived from an EMBL/GenBank/DDBJ whole genome shotgun (WGS) entry which is preliminary data.</text>
</comment>
<proteinExistence type="predicted"/>
<accession>A0A9P8DAG6</accession>
<evidence type="ECO:0000256" key="1">
    <source>
        <dbReference type="SAM" id="SignalP"/>
    </source>
</evidence>
<dbReference type="Proteomes" id="UP000827133">
    <property type="component" value="Unassembled WGS sequence"/>
</dbReference>
<keyword evidence="3" id="KW-1185">Reference proteome</keyword>
<dbReference type="GeneID" id="68319077"/>
<evidence type="ECO:0000313" key="3">
    <source>
        <dbReference type="Proteomes" id="UP000827133"/>
    </source>
</evidence>
<evidence type="ECO:0000313" key="2">
    <source>
        <dbReference type="EMBL" id="KAG9498324.1"/>
    </source>
</evidence>